<evidence type="ECO:0000313" key="4">
    <source>
        <dbReference type="Proteomes" id="UP001494902"/>
    </source>
</evidence>
<keyword evidence="2" id="KW-0812">Transmembrane</keyword>
<proteinExistence type="predicted"/>
<evidence type="ECO:0000256" key="2">
    <source>
        <dbReference type="SAM" id="Phobius"/>
    </source>
</evidence>
<keyword evidence="2" id="KW-0472">Membrane</keyword>
<feature type="compositionally biased region" description="Low complexity" evidence="1">
    <location>
        <begin position="39"/>
        <end position="50"/>
    </location>
</feature>
<feature type="transmembrane region" description="Helical" evidence="2">
    <location>
        <begin position="119"/>
        <end position="140"/>
    </location>
</feature>
<sequence length="162" mass="15543">MSQTPSREPRHAAVEDPGTGAGARPEPPASSGAPRGRAPADVPTAPAVDDAPTEALPAIPRPRTPAGGPAGPASTGPGPAGPAPAVARLPEPFRSAPGQVEPPRTGLRLPDLPPTVRPVLPAVLGAATALVLALGVVAGVNGASSDPAPAPPAPPAPGPATP</sequence>
<feature type="compositionally biased region" description="Low complexity" evidence="1">
    <location>
        <begin position="64"/>
        <end position="77"/>
    </location>
</feature>
<feature type="region of interest" description="Disordered" evidence="1">
    <location>
        <begin position="140"/>
        <end position="162"/>
    </location>
</feature>
<keyword evidence="4" id="KW-1185">Reference proteome</keyword>
<evidence type="ECO:0000256" key="1">
    <source>
        <dbReference type="SAM" id="MobiDB-lite"/>
    </source>
</evidence>
<gene>
    <name evidence="3" type="ORF">WIS52_08330</name>
</gene>
<keyword evidence="2" id="KW-1133">Transmembrane helix</keyword>
<evidence type="ECO:0000313" key="3">
    <source>
        <dbReference type="EMBL" id="MEQ3550475.1"/>
    </source>
</evidence>
<feature type="compositionally biased region" description="Pro residues" evidence="1">
    <location>
        <begin position="148"/>
        <end position="162"/>
    </location>
</feature>
<reference evidence="3 4" key="1">
    <citation type="submission" date="2024-03" db="EMBL/GenBank/DDBJ databases">
        <title>Draft genome sequence of Pseudonocardia nematodicida JCM 31783.</title>
        <authorList>
            <person name="Butdee W."/>
            <person name="Duangmal K."/>
        </authorList>
    </citation>
    <scope>NUCLEOTIDE SEQUENCE [LARGE SCALE GENOMIC DNA]</scope>
    <source>
        <strain evidence="3 4">JCM 31783</strain>
    </source>
</reference>
<dbReference type="Proteomes" id="UP001494902">
    <property type="component" value="Unassembled WGS sequence"/>
</dbReference>
<organism evidence="3 4">
    <name type="scientific">Pseudonocardia nematodicida</name>
    <dbReference type="NCBI Taxonomy" id="1206997"/>
    <lineage>
        <taxon>Bacteria</taxon>
        <taxon>Bacillati</taxon>
        <taxon>Actinomycetota</taxon>
        <taxon>Actinomycetes</taxon>
        <taxon>Pseudonocardiales</taxon>
        <taxon>Pseudonocardiaceae</taxon>
        <taxon>Pseudonocardia</taxon>
    </lineage>
</organism>
<accession>A0ABV1K7L3</accession>
<dbReference type="EMBL" id="JBEDNQ010000003">
    <property type="protein sequence ID" value="MEQ3550475.1"/>
    <property type="molecule type" value="Genomic_DNA"/>
</dbReference>
<name>A0ABV1K7L3_9PSEU</name>
<comment type="caution">
    <text evidence="3">The sequence shown here is derived from an EMBL/GenBank/DDBJ whole genome shotgun (WGS) entry which is preliminary data.</text>
</comment>
<feature type="region of interest" description="Disordered" evidence="1">
    <location>
        <begin position="1"/>
        <end position="112"/>
    </location>
</feature>
<protein>
    <submittedName>
        <fullName evidence="3">Uncharacterized protein</fullName>
    </submittedName>
</protein>
<dbReference type="RefSeq" id="WP_349297556.1">
    <property type="nucleotide sequence ID" value="NZ_JBEDNQ010000003.1"/>
</dbReference>